<dbReference type="GO" id="GO:0016747">
    <property type="term" value="F:acyltransferase activity, transferring groups other than amino-acyl groups"/>
    <property type="evidence" value="ECO:0007669"/>
    <property type="project" value="InterPro"/>
</dbReference>
<feature type="compositionally biased region" description="Polar residues" evidence="1">
    <location>
        <begin position="22"/>
        <end position="41"/>
    </location>
</feature>
<dbReference type="GeneID" id="105033218"/>
<reference evidence="4" key="1">
    <citation type="submission" date="2025-08" db="UniProtKB">
        <authorList>
            <consortium name="RefSeq"/>
        </authorList>
    </citation>
    <scope>IDENTIFICATION</scope>
</reference>
<feature type="non-terminal residue" evidence="4">
    <location>
        <position position="166"/>
    </location>
</feature>
<protein>
    <submittedName>
        <fullName evidence="4">Uncharacterized protein LOC105033218</fullName>
    </submittedName>
</protein>
<accession>A0A6I9QAS7</accession>
<dbReference type="AlphaFoldDB" id="A0A6I9QAS7"/>
<gene>
    <name evidence="4" type="primary">LOC105033218</name>
</gene>
<dbReference type="InParanoid" id="A0A6I9QAS7"/>
<dbReference type="SUPFAM" id="SSF55729">
    <property type="entry name" value="Acyl-CoA N-acyltransferases (Nat)"/>
    <property type="match status" value="1"/>
</dbReference>
<organism evidence="3 4">
    <name type="scientific">Elaeis guineensis var. tenera</name>
    <name type="common">Oil palm</name>
    <dbReference type="NCBI Taxonomy" id="51953"/>
    <lineage>
        <taxon>Eukaryota</taxon>
        <taxon>Viridiplantae</taxon>
        <taxon>Streptophyta</taxon>
        <taxon>Embryophyta</taxon>
        <taxon>Tracheophyta</taxon>
        <taxon>Spermatophyta</taxon>
        <taxon>Magnoliopsida</taxon>
        <taxon>Liliopsida</taxon>
        <taxon>Arecaceae</taxon>
        <taxon>Arecoideae</taxon>
        <taxon>Cocoseae</taxon>
        <taxon>Elaeidinae</taxon>
        <taxon>Elaeis</taxon>
    </lineage>
</organism>
<name>A0A6I9QAS7_ELAGV</name>
<dbReference type="Pfam" id="PF13302">
    <property type="entry name" value="Acetyltransf_3"/>
    <property type="match status" value="1"/>
</dbReference>
<feature type="domain" description="N-acetyltransferase" evidence="2">
    <location>
        <begin position="53"/>
        <end position="166"/>
    </location>
</feature>
<feature type="region of interest" description="Disordered" evidence="1">
    <location>
        <begin position="1"/>
        <end position="49"/>
    </location>
</feature>
<evidence type="ECO:0000313" key="3">
    <source>
        <dbReference type="Proteomes" id="UP000504607"/>
    </source>
</evidence>
<dbReference type="InterPro" id="IPR000182">
    <property type="entry name" value="GNAT_dom"/>
</dbReference>
<evidence type="ECO:0000259" key="2">
    <source>
        <dbReference type="PROSITE" id="PS51186"/>
    </source>
</evidence>
<dbReference type="Proteomes" id="UP000504607">
    <property type="component" value="Unplaced"/>
</dbReference>
<sequence length="166" mass="18954">MARPIKNLTVDASSRPEKATPHQITSSCSQMERDTTPQPNQLVGEEKKPIPDITLRPLELSDVEDLMKWKSDDRVMRFTTRQACTTKDEALDCIESFIMPHPWFRAICIEDRPVGSLAFRPAPGDEKHRAWLGYSLAYDYWGRGITTAAVKKAVAAIFKEWPHLER</sequence>
<keyword evidence="3" id="KW-1185">Reference proteome</keyword>
<evidence type="ECO:0000256" key="1">
    <source>
        <dbReference type="SAM" id="MobiDB-lite"/>
    </source>
</evidence>
<dbReference type="InterPro" id="IPR016181">
    <property type="entry name" value="Acyl_CoA_acyltransferase"/>
</dbReference>
<dbReference type="KEGG" id="egu:105033218"/>
<dbReference type="PANTHER" id="PTHR46067">
    <property type="entry name" value="ACYL-COA N-ACYLTRANSFERASES (NAT) SUPERFAMILY PROTEIN"/>
    <property type="match status" value="1"/>
</dbReference>
<proteinExistence type="predicted"/>
<dbReference type="RefSeq" id="XP_010906224.2">
    <property type="nucleotide sequence ID" value="XM_010907922.2"/>
</dbReference>
<dbReference type="PANTHER" id="PTHR46067:SF16">
    <property type="entry name" value="N-ACETYLTRANSFERASE DOMAIN-CONTAINING PROTEIN"/>
    <property type="match status" value="1"/>
</dbReference>
<dbReference type="PROSITE" id="PS51186">
    <property type="entry name" value="GNAT"/>
    <property type="match status" value="1"/>
</dbReference>
<dbReference type="Gene3D" id="3.40.630.30">
    <property type="match status" value="1"/>
</dbReference>
<evidence type="ECO:0000313" key="4">
    <source>
        <dbReference type="RefSeq" id="XP_010906224.2"/>
    </source>
</evidence>
<dbReference type="OrthoDB" id="630895at2759"/>